<gene>
    <name evidence="1" type="ORF">LAESUDRAFT_763606</name>
</gene>
<reference evidence="1 2" key="1">
    <citation type="journal article" date="2016" name="Mol. Biol. Evol.">
        <title>Comparative Genomics of Early-Diverging Mushroom-Forming Fungi Provides Insights into the Origins of Lignocellulose Decay Capabilities.</title>
        <authorList>
            <person name="Nagy L.G."/>
            <person name="Riley R."/>
            <person name="Tritt A."/>
            <person name="Adam C."/>
            <person name="Daum C."/>
            <person name="Floudas D."/>
            <person name="Sun H."/>
            <person name="Yadav J.S."/>
            <person name="Pangilinan J."/>
            <person name="Larsson K.H."/>
            <person name="Matsuura K."/>
            <person name="Barry K."/>
            <person name="Labutti K."/>
            <person name="Kuo R."/>
            <person name="Ohm R.A."/>
            <person name="Bhattacharya S.S."/>
            <person name="Shirouzu T."/>
            <person name="Yoshinaga Y."/>
            <person name="Martin F.M."/>
            <person name="Grigoriev I.V."/>
            <person name="Hibbett D.S."/>
        </authorList>
    </citation>
    <scope>NUCLEOTIDE SEQUENCE [LARGE SCALE GENOMIC DNA]</scope>
    <source>
        <strain evidence="1 2">93-53</strain>
    </source>
</reference>
<name>A0A165BT58_9APHY</name>
<dbReference type="GeneID" id="63830321"/>
<evidence type="ECO:0000313" key="1">
    <source>
        <dbReference type="EMBL" id="KZT01603.1"/>
    </source>
</evidence>
<protein>
    <submittedName>
        <fullName evidence="1">Uncharacterized protein</fullName>
    </submittedName>
</protein>
<dbReference type="AlphaFoldDB" id="A0A165BT58"/>
<accession>A0A165BT58</accession>
<dbReference type="InParanoid" id="A0A165BT58"/>
<keyword evidence="2" id="KW-1185">Reference proteome</keyword>
<dbReference type="Proteomes" id="UP000076871">
    <property type="component" value="Unassembled WGS sequence"/>
</dbReference>
<dbReference type="RefSeq" id="XP_040759343.1">
    <property type="nucleotide sequence ID" value="XM_040913293.1"/>
</dbReference>
<proteinExistence type="predicted"/>
<organism evidence="1 2">
    <name type="scientific">Laetiporus sulphureus 93-53</name>
    <dbReference type="NCBI Taxonomy" id="1314785"/>
    <lineage>
        <taxon>Eukaryota</taxon>
        <taxon>Fungi</taxon>
        <taxon>Dikarya</taxon>
        <taxon>Basidiomycota</taxon>
        <taxon>Agaricomycotina</taxon>
        <taxon>Agaricomycetes</taxon>
        <taxon>Polyporales</taxon>
        <taxon>Laetiporus</taxon>
    </lineage>
</organism>
<evidence type="ECO:0000313" key="2">
    <source>
        <dbReference type="Proteomes" id="UP000076871"/>
    </source>
</evidence>
<dbReference type="EMBL" id="KV427662">
    <property type="protein sequence ID" value="KZT01603.1"/>
    <property type="molecule type" value="Genomic_DNA"/>
</dbReference>
<sequence>MVPSWSLLTRRSNLARHLRHDRIQAGEPTVAGSDHRASLGINYLPSKLCFRGQTRRSNVRNPAAAEMSRRVASSFQSQAQAVSRAPQASGLKLKTRRPGHLLSFREKQQRRTLLSLLGYCKSQIDRARHYAVAVVANLFRLALALRSTLENSCLEI</sequence>